<dbReference type="Proteomes" id="UP000027456">
    <property type="component" value="Unassembled WGS sequence"/>
</dbReference>
<dbReference type="GO" id="GO:0042148">
    <property type="term" value="P:DNA strand invasion"/>
    <property type="evidence" value="ECO:0007669"/>
    <property type="project" value="TreeGrafter"/>
</dbReference>
<protein>
    <submittedName>
        <fullName evidence="2">Fungal zn(2)-cys(6) binuclear cluster domain protein</fullName>
    </submittedName>
</protein>
<dbReference type="InterPro" id="IPR027417">
    <property type="entry name" value="P-loop_NTPase"/>
</dbReference>
<sequence>MATTSKPKLTTDGLVDLHRESALHLVNRVKYTSKGSLTIPIHTLYICYLIADPPGDSFIQGFDAHIMEAFPKLEQRLPKSSWARGDIIEIQGPAASGKTHLLYFWAMTCVLPYRLFVTGGDQEKKEVLVGGRNKSVIVCDCDGRWSLRRFNTIITSYLRDRLATIISEEDPPGTYEYIISPAVTNALKRVHVFRPSSTLALATTLMAIPTYHRTQMPDEQVGMLMMDGVSSFHWTDRWLSEQMENTEPAGVRSGAPQPPLPPPLRTDTNPLRHVLTVIFNLRRSLGMVTLLTNWGLTSLDSQLPSSTAYFRQHLRAPYPSPYEAEPRTSKLPLTHHVTVPSQGPEPFGEDVSLEDAVRDDEHEERVRNMRLRGVVRTIGKRPGEARTVVESEFECEIGDFDCLGYAHAVKEYPSPSPEESTRPDSEVDPSDAIQSSTNVACLPGSAFVPLVSFLGQDIQPNMLSLAHSHKRPLSIPKSPQLDPIQRGNMVDLIISQHARLADRASFRPFPFSLTKVVAARARSSNIILTTMYIGARIIQALLDNTNWHGYVGWIDSFHRQISETLPDTEDADMTHLADRLSALQDLSAFVPMLLNSSSGYLLLRQGVPIFLKLATKYPQVWTQDSAISISHALNPTRHEMARFVLLDIISSLVFGTVPFLNYDTTLHEDELENGMDGFLERMYSCPVIILVLLARINSARIARITNQDCPDSGDIQDIESRVLNWNPTIDYTDEPAELVARLAVQECWRQAALAYAYMGICGVDSADERIQHLVSQVAQLASTIEAGAPLEAHLFIPCLIVGVAARKEKHRAILRRKLLASQNVDARLLKGSDFIPVLDHLWHGVAAGGDPVTWEDYVTSRYATMPIDA</sequence>
<dbReference type="GO" id="GO:0000724">
    <property type="term" value="P:double-strand break repair via homologous recombination"/>
    <property type="evidence" value="ECO:0007669"/>
    <property type="project" value="InterPro"/>
</dbReference>
<dbReference type="Pfam" id="PF11951">
    <property type="entry name" value="Fungal_trans_2"/>
    <property type="match status" value="1"/>
</dbReference>
<comment type="caution">
    <text evidence="2">The sequence shown here is derived from an EMBL/GenBank/DDBJ whole genome shotgun (WGS) entry which is preliminary data.</text>
</comment>
<dbReference type="GO" id="GO:0000400">
    <property type="term" value="F:four-way junction DNA binding"/>
    <property type="evidence" value="ECO:0007669"/>
    <property type="project" value="TreeGrafter"/>
</dbReference>
<evidence type="ECO:0000313" key="3">
    <source>
        <dbReference type="Proteomes" id="UP000027456"/>
    </source>
</evidence>
<dbReference type="Gene3D" id="3.40.50.300">
    <property type="entry name" value="P-loop containing nucleotide triphosphate hydrolases"/>
    <property type="match status" value="1"/>
</dbReference>
<evidence type="ECO:0000256" key="1">
    <source>
        <dbReference type="SAM" id="MobiDB-lite"/>
    </source>
</evidence>
<dbReference type="InterPro" id="IPR021858">
    <property type="entry name" value="Fun_TF"/>
</dbReference>
<evidence type="ECO:0000313" key="2">
    <source>
        <dbReference type="EMBL" id="KEP47092.1"/>
    </source>
</evidence>
<dbReference type="GO" id="GO:0033063">
    <property type="term" value="C:Rad51B-Rad51C-Rad51D-XRCC2 complex"/>
    <property type="evidence" value="ECO:0007669"/>
    <property type="project" value="InterPro"/>
</dbReference>
<feature type="region of interest" description="Disordered" evidence="1">
    <location>
        <begin position="245"/>
        <end position="267"/>
    </location>
</feature>
<dbReference type="PANTHER" id="PTHR46644">
    <property type="entry name" value="DNA REPAIR PROTEIN XRCC2"/>
    <property type="match status" value="1"/>
</dbReference>
<dbReference type="EMBL" id="AZST01000843">
    <property type="protein sequence ID" value="KEP47092.1"/>
    <property type="molecule type" value="Genomic_DNA"/>
</dbReference>
<feature type="region of interest" description="Disordered" evidence="1">
    <location>
        <begin position="411"/>
        <end position="432"/>
    </location>
</feature>
<gene>
    <name evidence="2" type="ORF">V565_168480</name>
</gene>
<accession>A0A074SAN2</accession>
<dbReference type="CDD" id="cd19490">
    <property type="entry name" value="XRCC2"/>
    <property type="match status" value="1"/>
</dbReference>
<dbReference type="HOGENOM" id="CLU_330139_0_0_1"/>
<proteinExistence type="predicted"/>
<dbReference type="STRING" id="1423351.A0A074SAN2"/>
<dbReference type="AlphaFoldDB" id="A0A074SAN2"/>
<dbReference type="GO" id="GO:0005815">
    <property type="term" value="C:microtubule organizing center"/>
    <property type="evidence" value="ECO:0007669"/>
    <property type="project" value="TreeGrafter"/>
</dbReference>
<keyword evidence="3" id="KW-1185">Reference proteome</keyword>
<reference evidence="2 3" key="1">
    <citation type="submission" date="2013-12" db="EMBL/GenBank/DDBJ databases">
        <authorList>
            <person name="Cubeta M."/>
            <person name="Pakala S."/>
            <person name="Fedorova N."/>
            <person name="Thomas E."/>
            <person name="Dean R."/>
            <person name="Jabaji S."/>
            <person name="Neate S."/>
            <person name="Toda T."/>
            <person name="Tavantzis S."/>
            <person name="Vilgalys R."/>
            <person name="Bharathan N."/>
            <person name="Pakala S."/>
            <person name="Losada L.S."/>
            <person name="Zafar N."/>
            <person name="Nierman W."/>
        </authorList>
    </citation>
    <scope>NUCLEOTIDE SEQUENCE [LARGE SCALE GENOMIC DNA]</scope>
    <source>
        <strain evidence="2 3">123E</strain>
    </source>
</reference>
<dbReference type="OrthoDB" id="5419315at2759"/>
<dbReference type="InterPro" id="IPR030547">
    <property type="entry name" value="XRCC2"/>
</dbReference>
<dbReference type="PANTHER" id="PTHR46644:SF2">
    <property type="entry name" value="DNA REPAIR PROTEIN XRCC2"/>
    <property type="match status" value="1"/>
</dbReference>
<dbReference type="GO" id="GO:0005657">
    <property type="term" value="C:replication fork"/>
    <property type="evidence" value="ECO:0007669"/>
    <property type="project" value="InterPro"/>
</dbReference>
<dbReference type="SUPFAM" id="SSF52540">
    <property type="entry name" value="P-loop containing nucleoside triphosphate hydrolases"/>
    <property type="match status" value="1"/>
</dbReference>
<organism evidence="2 3">
    <name type="scientific">Rhizoctonia solani 123E</name>
    <dbReference type="NCBI Taxonomy" id="1423351"/>
    <lineage>
        <taxon>Eukaryota</taxon>
        <taxon>Fungi</taxon>
        <taxon>Dikarya</taxon>
        <taxon>Basidiomycota</taxon>
        <taxon>Agaricomycotina</taxon>
        <taxon>Agaricomycetes</taxon>
        <taxon>Cantharellales</taxon>
        <taxon>Ceratobasidiaceae</taxon>
        <taxon>Rhizoctonia</taxon>
    </lineage>
</organism>
<name>A0A074SAN2_9AGAM</name>